<dbReference type="EMBL" id="JBDPGJ010000006">
    <property type="protein sequence ID" value="MEX0408631.1"/>
    <property type="molecule type" value="Genomic_DNA"/>
</dbReference>
<dbReference type="SUPFAM" id="SSF51621">
    <property type="entry name" value="Phosphoenolpyruvate/pyruvate domain"/>
    <property type="match status" value="1"/>
</dbReference>
<dbReference type="GO" id="GO:0016829">
    <property type="term" value="F:lyase activity"/>
    <property type="evidence" value="ECO:0007669"/>
    <property type="project" value="UniProtKB-KW"/>
</dbReference>
<dbReference type="PANTHER" id="PTHR32308:SF10">
    <property type="entry name" value="CITRATE LYASE SUBUNIT BETA"/>
    <property type="match status" value="1"/>
</dbReference>
<dbReference type="InterPro" id="IPR040442">
    <property type="entry name" value="Pyrv_kinase-like_dom_sf"/>
</dbReference>
<dbReference type="InterPro" id="IPR005000">
    <property type="entry name" value="Aldolase/citrate-lyase_domain"/>
</dbReference>
<comment type="cofactor">
    <cofactor evidence="1">
        <name>Mg(2+)</name>
        <dbReference type="ChEBI" id="CHEBI:18420"/>
    </cofactor>
</comment>
<dbReference type="InterPro" id="IPR015813">
    <property type="entry name" value="Pyrv/PenolPyrv_kinase-like_dom"/>
</dbReference>
<dbReference type="PANTHER" id="PTHR32308">
    <property type="entry name" value="LYASE BETA SUBUNIT, PUTATIVE (AFU_ORTHOLOGUE AFUA_4G13030)-RELATED"/>
    <property type="match status" value="1"/>
</dbReference>
<evidence type="ECO:0000256" key="2">
    <source>
        <dbReference type="ARBA" id="ARBA00005568"/>
    </source>
</evidence>
<comment type="similarity">
    <text evidence="2">Belongs to the HpcH/HpaI aldolase family.</text>
</comment>
<accession>A0ABV3SRU3</accession>
<keyword evidence="6" id="KW-0456">Lyase</keyword>
<evidence type="ECO:0000256" key="3">
    <source>
        <dbReference type="ARBA" id="ARBA00022723"/>
    </source>
</evidence>
<evidence type="ECO:0000313" key="7">
    <source>
        <dbReference type="Proteomes" id="UP001556692"/>
    </source>
</evidence>
<proteinExistence type="inferred from homology"/>
<dbReference type="Gene3D" id="3.20.20.60">
    <property type="entry name" value="Phosphoenolpyruvate-binding domains"/>
    <property type="match status" value="1"/>
</dbReference>
<name>A0ABV3SRU3_9HYPH</name>
<gene>
    <name evidence="6" type="ORF">ABGN05_23520</name>
</gene>
<feature type="domain" description="HpcH/HpaI aldolase/citrate lyase" evidence="5">
    <location>
        <begin position="13"/>
        <end position="234"/>
    </location>
</feature>
<keyword evidence="3" id="KW-0479">Metal-binding</keyword>
<sequence>MTHLPRSAMRPIRSFLFVPGHRESWIDRVAGHGADAVILDLEDSVPTDHKEAARALVADKIAGLAAAGQRVYVRINRSPALYDFDDILAVTREGLEGLVLSKPGGPEDIQIAAALVSEAEMRNGLELGRIALTPTLETARSMQVAYEIALNPRVNAICGASAKNGDSARALGIEWSPEGTETLYMSQRTVMAARATGKMPLGGLWQDVHDLEGLERYARRNHAHGFVGEMILHPSNVAVVNRAYTPTPEEIRYFKGMIEAYEKAVAQGIGAVIYDGDHVDLAHVQTAHAVVALAEGAGGED</sequence>
<evidence type="ECO:0000313" key="6">
    <source>
        <dbReference type="EMBL" id="MEX0408631.1"/>
    </source>
</evidence>
<reference evidence="6 7" key="1">
    <citation type="submission" date="2024-05" db="EMBL/GenBank/DDBJ databases">
        <authorList>
            <person name="Jiang F."/>
        </authorList>
    </citation>
    <scope>NUCLEOTIDE SEQUENCE [LARGE SCALE GENOMIC DNA]</scope>
    <source>
        <strain evidence="6 7">LZ166</strain>
    </source>
</reference>
<protein>
    <submittedName>
        <fullName evidence="6">CoA ester lyase</fullName>
    </submittedName>
</protein>
<evidence type="ECO:0000259" key="5">
    <source>
        <dbReference type="Pfam" id="PF03328"/>
    </source>
</evidence>
<keyword evidence="7" id="KW-1185">Reference proteome</keyword>
<comment type="caution">
    <text evidence="6">The sequence shown here is derived from an EMBL/GenBank/DDBJ whole genome shotgun (WGS) entry which is preliminary data.</text>
</comment>
<dbReference type="Pfam" id="PF03328">
    <property type="entry name" value="HpcH_HpaI"/>
    <property type="match status" value="1"/>
</dbReference>
<dbReference type="InterPro" id="IPR011206">
    <property type="entry name" value="Citrate_lyase_beta/mcl1/mcl2"/>
</dbReference>
<evidence type="ECO:0000256" key="4">
    <source>
        <dbReference type="ARBA" id="ARBA00022842"/>
    </source>
</evidence>
<evidence type="ECO:0000256" key="1">
    <source>
        <dbReference type="ARBA" id="ARBA00001946"/>
    </source>
</evidence>
<organism evidence="6 7">
    <name type="scientific">Aquibium pacificus</name>
    <dbReference type="NCBI Taxonomy" id="3153579"/>
    <lineage>
        <taxon>Bacteria</taxon>
        <taxon>Pseudomonadati</taxon>
        <taxon>Pseudomonadota</taxon>
        <taxon>Alphaproteobacteria</taxon>
        <taxon>Hyphomicrobiales</taxon>
        <taxon>Phyllobacteriaceae</taxon>
        <taxon>Aquibium</taxon>
    </lineage>
</organism>
<keyword evidence="4" id="KW-0460">Magnesium</keyword>
<dbReference type="PIRSF" id="PIRSF015582">
    <property type="entry name" value="Cit_lyase_B"/>
    <property type="match status" value="1"/>
</dbReference>
<dbReference type="Proteomes" id="UP001556692">
    <property type="component" value="Unassembled WGS sequence"/>
</dbReference>
<dbReference type="RefSeq" id="WP_367956507.1">
    <property type="nucleotide sequence ID" value="NZ_JBDPGJ010000006.1"/>
</dbReference>